<protein>
    <submittedName>
        <fullName evidence="1">Uncharacterized protein</fullName>
    </submittedName>
</protein>
<comment type="caution">
    <text evidence="1">The sequence shown here is derived from an EMBL/GenBank/DDBJ whole genome shotgun (WGS) entry which is preliminary data.</text>
</comment>
<organism evidence="1 2">
    <name type="scientific">Cyclocybe aegerita</name>
    <name type="common">Black poplar mushroom</name>
    <name type="synonym">Agrocybe aegerita</name>
    <dbReference type="NCBI Taxonomy" id="1973307"/>
    <lineage>
        <taxon>Eukaryota</taxon>
        <taxon>Fungi</taxon>
        <taxon>Dikarya</taxon>
        <taxon>Basidiomycota</taxon>
        <taxon>Agaricomycotina</taxon>
        <taxon>Agaricomycetes</taxon>
        <taxon>Agaricomycetidae</taxon>
        <taxon>Agaricales</taxon>
        <taxon>Agaricineae</taxon>
        <taxon>Bolbitiaceae</taxon>
        <taxon>Cyclocybe</taxon>
    </lineage>
</organism>
<dbReference type="Proteomes" id="UP000467700">
    <property type="component" value="Unassembled WGS sequence"/>
</dbReference>
<evidence type="ECO:0000313" key="1">
    <source>
        <dbReference type="EMBL" id="CAA7263480.1"/>
    </source>
</evidence>
<proteinExistence type="predicted"/>
<sequence length="151" mass="16406">MACWSFDRISLNGVLFPSPLADDGTRVAHVGQLKSAKAYLCVCVYRFEEVERISSSLARVRHPSLVLLQIAVFRGGGLVSINLFGSHLSLYLWNLDLEQAADMLDPLVVPRSGKPDHGLNFPVEWGAVVAVPIEAERLCAFASASTSHPSS</sequence>
<dbReference type="EMBL" id="CACVBS010000039">
    <property type="protein sequence ID" value="CAA7263480.1"/>
    <property type="molecule type" value="Genomic_DNA"/>
</dbReference>
<accession>A0A8S0VV96</accession>
<evidence type="ECO:0000313" key="2">
    <source>
        <dbReference type="Proteomes" id="UP000467700"/>
    </source>
</evidence>
<reference evidence="1 2" key="1">
    <citation type="submission" date="2020-01" db="EMBL/GenBank/DDBJ databases">
        <authorList>
            <person name="Gupta K D."/>
        </authorList>
    </citation>
    <scope>NUCLEOTIDE SEQUENCE [LARGE SCALE GENOMIC DNA]</scope>
</reference>
<dbReference type="AlphaFoldDB" id="A0A8S0VV96"/>
<gene>
    <name evidence="1" type="ORF">AAE3_LOCUS5720</name>
</gene>
<name>A0A8S0VV96_CYCAE</name>
<keyword evidence="2" id="KW-1185">Reference proteome</keyword>